<dbReference type="Proteomes" id="UP000014160">
    <property type="component" value="Unassembled WGS sequence"/>
</dbReference>
<dbReference type="HOGENOM" id="CLU_166011_0_0_9"/>
<evidence type="ECO:0000313" key="6">
    <source>
        <dbReference type="Proteomes" id="UP000014160"/>
    </source>
</evidence>
<dbReference type="RefSeq" id="WP_010781163.1">
    <property type="nucleotide sequence ID" value="NZ_ASWH01000001.1"/>
</dbReference>
<keyword evidence="1" id="KW-0812">Transmembrane</keyword>
<proteinExistence type="predicted"/>
<dbReference type="EMBL" id="ASWH01000001">
    <property type="protein sequence ID" value="EOW81874.1"/>
    <property type="molecule type" value="Genomic_DNA"/>
</dbReference>
<evidence type="ECO:0000259" key="2">
    <source>
        <dbReference type="Pfam" id="PF13240"/>
    </source>
</evidence>
<feature type="transmembrane region" description="Helical" evidence="1">
    <location>
        <begin position="97"/>
        <end position="117"/>
    </location>
</feature>
<dbReference type="PATRIC" id="fig|1158614.3.peg.2785"/>
<organism evidence="3 5">
    <name type="scientific">Enterococcus gilvus ATCC BAA-350</name>
    <dbReference type="NCBI Taxonomy" id="1158614"/>
    <lineage>
        <taxon>Bacteria</taxon>
        <taxon>Bacillati</taxon>
        <taxon>Bacillota</taxon>
        <taxon>Bacilli</taxon>
        <taxon>Lactobacillales</taxon>
        <taxon>Enterococcaceae</taxon>
        <taxon>Enterococcus</taxon>
    </lineage>
</organism>
<keyword evidence="6" id="KW-1185">Reference proteome</keyword>
<dbReference type="Pfam" id="PF13240">
    <property type="entry name" value="Zn_Ribbon_1"/>
    <property type="match status" value="1"/>
</dbReference>
<comment type="caution">
    <text evidence="3">The sequence shown here is derived from an EMBL/GenBank/DDBJ whole genome shotgun (WGS) entry which is preliminary data.</text>
</comment>
<dbReference type="OrthoDB" id="2971849at2"/>
<sequence length="121" mass="13105">MYCSKCGEQIEESSKFCPFCGAPQERNATSGGELIKQGAEETLKDVKNQIDQKKQTGQLYLIVGWVSMVVSLLFIPVLFGAIAVIMGYLYRDKDEKMGTILMIAGIAGGILGVLIGMSTGY</sequence>
<dbReference type="Proteomes" id="UP000013750">
    <property type="component" value="Unassembled WGS sequence"/>
</dbReference>
<reference evidence="3 5" key="1">
    <citation type="submission" date="2013-02" db="EMBL/GenBank/DDBJ databases">
        <title>The Genome Sequence of Enterococcus gilvus ATCC BAA-350.</title>
        <authorList>
            <consortium name="The Broad Institute Genome Sequencing Platform"/>
            <consortium name="The Broad Institute Genome Sequencing Center for Infectious Disease"/>
            <person name="Earl A.M."/>
            <person name="Gilmore M.S."/>
            <person name="Lebreton F."/>
            <person name="Walker B."/>
            <person name="Young S.K."/>
            <person name="Zeng Q."/>
            <person name="Gargeya S."/>
            <person name="Fitzgerald M."/>
            <person name="Haas B."/>
            <person name="Abouelleil A."/>
            <person name="Alvarado L."/>
            <person name="Arachchi H.M."/>
            <person name="Berlin A.M."/>
            <person name="Chapman S.B."/>
            <person name="Dewar J."/>
            <person name="Goldberg J."/>
            <person name="Griggs A."/>
            <person name="Gujja S."/>
            <person name="Hansen M."/>
            <person name="Howarth C."/>
            <person name="Imamovic A."/>
            <person name="Larimer J."/>
            <person name="McCowan C."/>
            <person name="Murphy C."/>
            <person name="Neiman D."/>
            <person name="Pearson M."/>
            <person name="Priest M."/>
            <person name="Roberts A."/>
            <person name="Saif S."/>
            <person name="Shea T."/>
            <person name="Sisk P."/>
            <person name="Sykes S."/>
            <person name="Wortman J."/>
            <person name="Nusbaum C."/>
            <person name="Birren B."/>
        </authorList>
    </citation>
    <scope>NUCLEOTIDE SEQUENCE [LARGE SCALE GENOMIC DNA]</scope>
    <source>
        <strain evidence="3 5">ATCC BAA-350</strain>
    </source>
</reference>
<reference evidence="4 6" key="2">
    <citation type="submission" date="2013-03" db="EMBL/GenBank/DDBJ databases">
        <title>The Genome Sequence of Enterococcus gilvus ATCC BAA-350 (PacBio/Illumina hybrid assembly).</title>
        <authorList>
            <consortium name="The Broad Institute Genomics Platform"/>
            <consortium name="The Broad Institute Genome Sequencing Center for Infectious Disease"/>
            <person name="Earl A."/>
            <person name="Russ C."/>
            <person name="Gilmore M."/>
            <person name="Surin D."/>
            <person name="Walker B."/>
            <person name="Young S."/>
            <person name="Zeng Q."/>
            <person name="Gargeya S."/>
            <person name="Fitzgerald M."/>
            <person name="Haas B."/>
            <person name="Abouelleil A."/>
            <person name="Allen A.W."/>
            <person name="Alvarado L."/>
            <person name="Arachchi H.M."/>
            <person name="Berlin A.M."/>
            <person name="Chapman S.B."/>
            <person name="Gainer-Dewar J."/>
            <person name="Goldberg J."/>
            <person name="Griggs A."/>
            <person name="Gujja S."/>
            <person name="Hansen M."/>
            <person name="Howarth C."/>
            <person name="Imamovic A."/>
            <person name="Ireland A."/>
            <person name="Larimer J."/>
            <person name="McCowan C."/>
            <person name="Murphy C."/>
            <person name="Pearson M."/>
            <person name="Poon T.W."/>
            <person name="Priest M."/>
            <person name="Roberts A."/>
            <person name="Saif S."/>
            <person name="Shea T."/>
            <person name="Sisk P."/>
            <person name="Sykes S."/>
            <person name="Wortman J."/>
            <person name="Nusbaum C."/>
            <person name="Birren B."/>
        </authorList>
    </citation>
    <scope>NUCLEOTIDE SEQUENCE [LARGE SCALE GENOMIC DNA]</scope>
    <source>
        <strain evidence="4 6">ATCC BAA-350</strain>
    </source>
</reference>
<feature type="domain" description="Zinc-ribbon" evidence="2">
    <location>
        <begin position="2"/>
        <end position="23"/>
    </location>
</feature>
<keyword evidence="1" id="KW-1133">Transmembrane helix</keyword>
<dbReference type="InterPro" id="IPR026870">
    <property type="entry name" value="Zinc_ribbon_dom"/>
</dbReference>
<feature type="transmembrane region" description="Helical" evidence="1">
    <location>
        <begin position="62"/>
        <end position="90"/>
    </location>
</feature>
<dbReference type="AlphaFoldDB" id="R2XLZ4"/>
<name>R2XLZ4_9ENTE</name>
<protein>
    <recommendedName>
        <fullName evidence="2">Zinc-ribbon domain-containing protein</fullName>
    </recommendedName>
</protein>
<evidence type="ECO:0000313" key="5">
    <source>
        <dbReference type="Proteomes" id="UP000013750"/>
    </source>
</evidence>
<evidence type="ECO:0000313" key="3">
    <source>
        <dbReference type="EMBL" id="EOI55583.1"/>
    </source>
</evidence>
<evidence type="ECO:0000256" key="1">
    <source>
        <dbReference type="SAM" id="Phobius"/>
    </source>
</evidence>
<keyword evidence="1" id="KW-0472">Membrane</keyword>
<gene>
    <name evidence="4" type="ORF">I592_01174</name>
    <name evidence="3" type="ORF">UKC_02792</name>
</gene>
<dbReference type="eggNOG" id="ENOG5033EBM">
    <property type="taxonomic scope" value="Bacteria"/>
</dbReference>
<evidence type="ECO:0000313" key="4">
    <source>
        <dbReference type="EMBL" id="EOW81874.1"/>
    </source>
</evidence>
<accession>R2XLZ4</accession>
<dbReference type="EMBL" id="AJDQ01000008">
    <property type="protein sequence ID" value="EOI55583.1"/>
    <property type="molecule type" value="Genomic_DNA"/>
</dbReference>